<keyword evidence="5" id="KW-1185">Reference proteome</keyword>
<dbReference type="SUPFAM" id="SSF49785">
    <property type="entry name" value="Galactose-binding domain-like"/>
    <property type="match status" value="1"/>
</dbReference>
<dbReference type="Gene3D" id="2.60.120.260">
    <property type="entry name" value="Galactose-binding domain-like"/>
    <property type="match status" value="1"/>
</dbReference>
<keyword evidence="2" id="KW-0732">Signal</keyword>
<feature type="compositionally biased region" description="Pro residues" evidence="1">
    <location>
        <begin position="196"/>
        <end position="216"/>
    </location>
</feature>
<dbReference type="EMBL" id="LYND01000123">
    <property type="protein sequence ID" value="ODA09263.1"/>
    <property type="molecule type" value="Genomic_DNA"/>
</dbReference>
<dbReference type="InterPro" id="IPR000421">
    <property type="entry name" value="FA58C"/>
</dbReference>
<protein>
    <submittedName>
        <fullName evidence="4">Ran-binding protein 10</fullName>
    </submittedName>
</protein>
<accession>A0ABX2ZE24</accession>
<dbReference type="Proteomes" id="UP000094974">
    <property type="component" value="Unassembled WGS sequence"/>
</dbReference>
<evidence type="ECO:0000256" key="2">
    <source>
        <dbReference type="SAM" id="SignalP"/>
    </source>
</evidence>
<reference evidence="5" key="1">
    <citation type="submission" date="2016-05" db="EMBL/GenBank/DDBJ databases">
        <title>Whole genome shotgun sequencing of cultured foodborne pathogen.</title>
        <authorList>
            <person name="Zheng J."/>
            <person name="Timme R."/>
            <person name="Allard M."/>
            <person name="Strain E."/>
            <person name="Luo Y."/>
            <person name="Brown E."/>
        </authorList>
    </citation>
    <scope>NUCLEOTIDE SEQUENCE [LARGE SCALE GENOMIC DNA]</scope>
    <source>
        <strain evidence="5">CFSAN034343</strain>
    </source>
</reference>
<organism evidence="4 5">
    <name type="scientific">Paenibacillus polymyxa</name>
    <name type="common">Bacillus polymyxa</name>
    <dbReference type="NCBI Taxonomy" id="1406"/>
    <lineage>
        <taxon>Bacteria</taxon>
        <taxon>Bacillati</taxon>
        <taxon>Bacillota</taxon>
        <taxon>Bacilli</taxon>
        <taxon>Bacillales</taxon>
        <taxon>Paenibacillaceae</taxon>
        <taxon>Paenibacillus</taxon>
    </lineage>
</organism>
<evidence type="ECO:0000256" key="1">
    <source>
        <dbReference type="SAM" id="MobiDB-lite"/>
    </source>
</evidence>
<dbReference type="InterPro" id="IPR008979">
    <property type="entry name" value="Galactose-bd-like_sf"/>
</dbReference>
<proteinExistence type="predicted"/>
<name>A0ABX2ZE24_PAEPO</name>
<gene>
    <name evidence="4" type="ORF">A7312_26785</name>
</gene>
<feature type="signal peptide" evidence="2">
    <location>
        <begin position="1"/>
        <end position="23"/>
    </location>
</feature>
<comment type="caution">
    <text evidence="4">The sequence shown here is derived from an EMBL/GenBank/DDBJ whole genome shotgun (WGS) entry which is preliminary data.</text>
</comment>
<feature type="domain" description="F5/8 type C" evidence="3">
    <location>
        <begin position="24"/>
        <end position="187"/>
    </location>
</feature>
<dbReference type="PROSITE" id="PS50022">
    <property type="entry name" value="FA58C_3"/>
    <property type="match status" value="1"/>
</dbReference>
<dbReference type="RefSeq" id="WP_025722555.1">
    <property type="nucleotide sequence ID" value="NZ_LYND01000123.1"/>
</dbReference>
<feature type="chain" id="PRO_5046285718" evidence="2">
    <location>
        <begin position="24"/>
        <end position="305"/>
    </location>
</feature>
<evidence type="ECO:0000259" key="3">
    <source>
        <dbReference type="PROSITE" id="PS50022"/>
    </source>
</evidence>
<sequence length="305" mass="33838">MKKLLPILLSLFLLPWFSQITHAATPESISLIPVMKTDTTPSGKISYSAARSGLEGYRAFDGKPNYSTNGTYSAWGTAPQNGWLAYEFPSPKIVTKYVLYYGGYTTNLPPDAGKDMPNTWTFEGSNDGKNWTVLDSKAEYIFTEGANEFSLKNKDQFKTYRINITKNNGATGKDVNLAIHEMEMWGYDPATQTPDPVDPTPNPDPTPSPNPDPSNPTDPTDPAQPTGDRAILTITMDTGLEKEFDLSMKEVNSFIAWYEGKQSGTGTASYAIDKHNNNKGPFSNRKDYVIFNKILTFEVSEYSTK</sequence>
<feature type="region of interest" description="Disordered" evidence="1">
    <location>
        <begin position="187"/>
        <end position="227"/>
    </location>
</feature>
<evidence type="ECO:0000313" key="5">
    <source>
        <dbReference type="Proteomes" id="UP000094974"/>
    </source>
</evidence>
<evidence type="ECO:0000313" key="4">
    <source>
        <dbReference type="EMBL" id="ODA09263.1"/>
    </source>
</evidence>